<evidence type="ECO:0000256" key="4">
    <source>
        <dbReference type="ARBA" id="ARBA00022692"/>
    </source>
</evidence>
<dbReference type="GO" id="GO:0051453">
    <property type="term" value="P:regulation of intracellular pH"/>
    <property type="evidence" value="ECO:0007669"/>
    <property type="project" value="TreeGrafter"/>
</dbReference>
<feature type="transmembrane region" description="Helical" evidence="10">
    <location>
        <begin position="95"/>
        <end position="118"/>
    </location>
</feature>
<dbReference type="InterPro" id="IPR018422">
    <property type="entry name" value="Cation/H_exchanger_CPA1"/>
</dbReference>
<keyword evidence="7" id="KW-0406">Ion transport</keyword>
<evidence type="ECO:0000313" key="13">
    <source>
        <dbReference type="Proteomes" id="UP000009286"/>
    </source>
</evidence>
<name>G2KLE4_MICAA</name>
<proteinExistence type="predicted"/>
<feature type="transmembrane region" description="Helical" evidence="10">
    <location>
        <begin position="63"/>
        <end position="83"/>
    </location>
</feature>
<feature type="transmembrane region" description="Helical" evidence="10">
    <location>
        <begin position="298"/>
        <end position="317"/>
    </location>
</feature>
<dbReference type="PANTHER" id="PTHR10110">
    <property type="entry name" value="SODIUM/HYDROGEN EXCHANGER"/>
    <property type="match status" value="1"/>
</dbReference>
<keyword evidence="8 10" id="KW-0472">Membrane</keyword>
<evidence type="ECO:0000256" key="5">
    <source>
        <dbReference type="ARBA" id="ARBA00022989"/>
    </source>
</evidence>
<feature type="domain" description="Cation/H+ exchanger transmembrane" evidence="11">
    <location>
        <begin position="17"/>
        <end position="427"/>
    </location>
</feature>
<keyword evidence="4 10" id="KW-0812">Transmembrane</keyword>
<gene>
    <name evidence="12" type="ordered locus">MICA_32</name>
</gene>
<comment type="subcellular location">
    <subcellularLocation>
        <location evidence="1">Cell membrane</location>
        <topology evidence="1">Multi-pass membrane protein</topology>
    </subcellularLocation>
</comment>
<evidence type="ECO:0000256" key="8">
    <source>
        <dbReference type="ARBA" id="ARBA00023136"/>
    </source>
</evidence>
<keyword evidence="3" id="KW-1003">Cell membrane</keyword>
<dbReference type="eggNOG" id="COG0025">
    <property type="taxonomic scope" value="Bacteria"/>
</dbReference>
<feature type="transmembrane region" description="Helical" evidence="10">
    <location>
        <begin position="130"/>
        <end position="151"/>
    </location>
</feature>
<keyword evidence="5 10" id="KW-1133">Transmembrane helix</keyword>
<dbReference type="HOGENOM" id="CLU_005912_8_0_5"/>
<evidence type="ECO:0000259" key="11">
    <source>
        <dbReference type="Pfam" id="PF00999"/>
    </source>
</evidence>
<protein>
    <submittedName>
        <fullName evidence="12">Sodium/hydrogen exchanger family protein</fullName>
    </submittedName>
</protein>
<dbReference type="EMBL" id="CP002382">
    <property type="protein sequence ID" value="AEP08380.1"/>
    <property type="molecule type" value="Genomic_DNA"/>
</dbReference>
<dbReference type="InterPro" id="IPR006153">
    <property type="entry name" value="Cation/H_exchanger_TM"/>
</dbReference>
<evidence type="ECO:0000256" key="3">
    <source>
        <dbReference type="ARBA" id="ARBA00022475"/>
    </source>
</evidence>
<dbReference type="GO" id="GO:0015385">
    <property type="term" value="F:sodium:proton antiporter activity"/>
    <property type="evidence" value="ECO:0007669"/>
    <property type="project" value="InterPro"/>
</dbReference>
<reference evidence="12 13" key="1">
    <citation type="journal article" date="2011" name="BMC Genomics">
        <title>Genomic insights into an obligate epibiotic bacterial predator: Micavibrio aeruginosavorus ARL-13.</title>
        <authorList>
            <person name="Wang Z."/>
            <person name="Kadouri D."/>
            <person name="Wu M."/>
        </authorList>
    </citation>
    <scope>NUCLEOTIDE SEQUENCE [LARGE SCALE GENOMIC DNA]</scope>
    <source>
        <strain evidence="12 13">ARL-13</strain>
    </source>
</reference>
<evidence type="ECO:0000256" key="10">
    <source>
        <dbReference type="SAM" id="Phobius"/>
    </source>
</evidence>
<dbReference type="Pfam" id="PF00999">
    <property type="entry name" value="Na_H_Exchanger"/>
    <property type="match status" value="1"/>
</dbReference>
<dbReference type="Gene3D" id="6.10.140.1330">
    <property type="match status" value="1"/>
</dbReference>
<feature type="transmembrane region" description="Helical" evidence="10">
    <location>
        <begin position="233"/>
        <end position="254"/>
    </location>
</feature>
<keyword evidence="2" id="KW-0813">Transport</keyword>
<dbReference type="PANTHER" id="PTHR10110:SF86">
    <property type="entry name" value="SODIUM_HYDROGEN EXCHANGER 7"/>
    <property type="match status" value="1"/>
</dbReference>
<dbReference type="GO" id="GO:0015386">
    <property type="term" value="F:potassium:proton antiporter activity"/>
    <property type="evidence" value="ECO:0007669"/>
    <property type="project" value="TreeGrafter"/>
</dbReference>
<feature type="transmembrane region" description="Helical" evidence="10">
    <location>
        <begin position="365"/>
        <end position="389"/>
    </location>
</feature>
<dbReference type="STRING" id="856793.MICA_32"/>
<dbReference type="Proteomes" id="UP000009286">
    <property type="component" value="Chromosome"/>
</dbReference>
<feature type="transmembrane region" description="Helical" evidence="10">
    <location>
        <begin position="401"/>
        <end position="422"/>
    </location>
</feature>
<dbReference type="OrthoDB" id="9774146at2"/>
<dbReference type="RefSeq" id="WP_014101603.1">
    <property type="nucleotide sequence ID" value="NC_016026.1"/>
</dbReference>
<keyword evidence="13" id="KW-1185">Reference proteome</keyword>
<accession>G2KLE4</accession>
<evidence type="ECO:0000313" key="12">
    <source>
        <dbReference type="EMBL" id="AEP08380.1"/>
    </source>
</evidence>
<evidence type="ECO:0000256" key="7">
    <source>
        <dbReference type="ARBA" id="ARBA00023065"/>
    </source>
</evidence>
<dbReference type="GO" id="GO:0098719">
    <property type="term" value="P:sodium ion import across plasma membrane"/>
    <property type="evidence" value="ECO:0007669"/>
    <property type="project" value="TreeGrafter"/>
</dbReference>
<dbReference type="KEGG" id="mai:MICA_32"/>
<dbReference type="AlphaFoldDB" id="G2KLE4"/>
<keyword evidence="6" id="KW-0915">Sodium</keyword>
<feature type="transmembrane region" description="Helical" evidence="10">
    <location>
        <begin position="323"/>
        <end position="345"/>
    </location>
</feature>
<evidence type="ECO:0000256" key="2">
    <source>
        <dbReference type="ARBA" id="ARBA00022448"/>
    </source>
</evidence>
<feature type="transmembrane region" description="Helical" evidence="10">
    <location>
        <begin position="203"/>
        <end position="221"/>
    </location>
</feature>
<feature type="transmembrane region" description="Helical" evidence="10">
    <location>
        <begin position="172"/>
        <end position="191"/>
    </location>
</feature>
<dbReference type="GO" id="GO:0005886">
    <property type="term" value="C:plasma membrane"/>
    <property type="evidence" value="ECO:0007669"/>
    <property type="project" value="UniProtKB-SubCell"/>
</dbReference>
<evidence type="ECO:0000256" key="1">
    <source>
        <dbReference type="ARBA" id="ARBA00004651"/>
    </source>
</evidence>
<evidence type="ECO:0000256" key="6">
    <source>
        <dbReference type="ARBA" id="ARBA00023053"/>
    </source>
</evidence>
<feature type="transmembrane region" description="Helical" evidence="10">
    <location>
        <begin position="260"/>
        <end position="277"/>
    </location>
</feature>
<sequence>MVLNITSALALFVLIAISTVIFFASKRIKIPYTVLLVAVGVLLVPIVNLPYLNSVFGFLGDMVLTPELLFFIFLPVLIFESGFNMNMRRMLDSAWAISLLAVVGMVISTITVATLLYFALPLVGIEIPFMLALVFGAVISPTDPVAVLAIFKECHVPRRLGLVFEGESLLNDGTAVALFMVLLGVATTGFHGSETIIHGTFEFISMMVLGVGLGLVMAAIFTRALRYTKKNEFVTVTLILISAHLVFITCELINHSGVVHISSIIATTVAALFMGNYSRNTLHPEVDEYLGKLIEHMAFVVNSLVFLMAGLLFASSGVALAELWLPIIVTVLVVAFSRIVAVYAITTPLNLSKVEAPIPAAWEKLLAWGSLRGALSIIIVTLIPADFTVPGWALPYTPQEFLLALTIGCILATLFIKAPLIVPIMKKLKVTDENPLKKAHEADLGIYYLQTERARLVKHYEKGFVRPEHFDAMMQRLEQKLAEAEALRADLVKAHGRIIFDQSLHLAMVHVEKTALKNLFINEEVSEQTYRRLYSKLCLQQEKIEQARHDEIDPRAYTDRKDVFDKLVALVNMPFDRNRGLITPAQRLEYYRAQMIMARKAVQTIECMQTEHGNPVFLPESYDQVLALYRQYKKRSGEKADNMVAEYKDELLPYLHKLAERSLFASGGRALDYLHDKGLVDEHVMHDLRAHFSV</sequence>
<evidence type="ECO:0000256" key="9">
    <source>
        <dbReference type="ARBA" id="ARBA00023201"/>
    </source>
</evidence>
<keyword evidence="9" id="KW-0739">Sodium transport</keyword>
<feature type="transmembrane region" description="Helical" evidence="10">
    <location>
        <begin position="6"/>
        <end position="25"/>
    </location>
</feature>
<organism evidence="12 13">
    <name type="scientific">Micavibrio aeruginosavorus (strain ARL-13)</name>
    <dbReference type="NCBI Taxonomy" id="856793"/>
    <lineage>
        <taxon>Bacteria</taxon>
        <taxon>Pseudomonadati</taxon>
        <taxon>Bdellovibrionota</taxon>
        <taxon>Bdellovibrionia</taxon>
        <taxon>Bdellovibrionales</taxon>
        <taxon>Pseudobdellovibrionaceae</taxon>
        <taxon>Micavibrio</taxon>
    </lineage>
</organism>
<feature type="transmembrane region" description="Helical" evidence="10">
    <location>
        <begin position="32"/>
        <end position="51"/>
    </location>
</feature>